<comment type="caution">
    <text evidence="3">The sequence shown here is derived from an EMBL/GenBank/DDBJ whole genome shotgun (WGS) entry which is preliminary data.</text>
</comment>
<feature type="domain" description="HTH marR-type" evidence="2">
    <location>
        <begin position="14"/>
        <end position="58"/>
    </location>
</feature>
<dbReference type="Gene3D" id="1.10.10.10">
    <property type="entry name" value="Winged helix-like DNA-binding domain superfamily/Winged helix DNA-binding domain"/>
    <property type="match status" value="1"/>
</dbReference>
<dbReference type="InterPro" id="IPR000835">
    <property type="entry name" value="HTH_MarR-typ"/>
</dbReference>
<comment type="similarity">
    <text evidence="1">Belongs to the ROK (NagC/XylR) family.</text>
</comment>
<dbReference type="SUPFAM" id="SSF53067">
    <property type="entry name" value="Actin-like ATPase domain"/>
    <property type="match status" value="1"/>
</dbReference>
<dbReference type="PROSITE" id="PS01125">
    <property type="entry name" value="ROK"/>
    <property type="match status" value="1"/>
</dbReference>
<dbReference type="Pfam" id="PF00480">
    <property type="entry name" value="ROK"/>
    <property type="match status" value="1"/>
</dbReference>
<dbReference type="PANTHER" id="PTHR18964:SF149">
    <property type="entry name" value="BIFUNCTIONAL UDP-N-ACETYLGLUCOSAMINE 2-EPIMERASE_N-ACETYLMANNOSAMINE KINASE"/>
    <property type="match status" value="1"/>
</dbReference>
<evidence type="ECO:0000256" key="1">
    <source>
        <dbReference type="ARBA" id="ARBA00006479"/>
    </source>
</evidence>
<proteinExistence type="inferred from homology"/>
<evidence type="ECO:0000313" key="3">
    <source>
        <dbReference type="EMBL" id="GAG63534.1"/>
    </source>
</evidence>
<dbReference type="PANTHER" id="PTHR18964">
    <property type="entry name" value="ROK (REPRESSOR, ORF, KINASE) FAMILY"/>
    <property type="match status" value="1"/>
</dbReference>
<protein>
    <recommendedName>
        <fullName evidence="2">HTH marR-type domain-containing protein</fullName>
    </recommendedName>
</protein>
<dbReference type="GO" id="GO:0003700">
    <property type="term" value="F:DNA-binding transcription factor activity"/>
    <property type="evidence" value="ECO:0007669"/>
    <property type="project" value="InterPro"/>
</dbReference>
<name>X0Z3G5_9ZZZZ</name>
<gene>
    <name evidence="3" type="ORF">S01H4_00535</name>
</gene>
<dbReference type="AlphaFoldDB" id="X0Z3G5"/>
<dbReference type="InterPro" id="IPR011991">
    <property type="entry name" value="ArsR-like_HTH"/>
</dbReference>
<dbReference type="SUPFAM" id="SSF46785">
    <property type="entry name" value="Winged helix' DNA-binding domain"/>
    <property type="match status" value="1"/>
</dbReference>
<dbReference type="Gene3D" id="3.30.420.40">
    <property type="match status" value="2"/>
</dbReference>
<evidence type="ECO:0000259" key="2">
    <source>
        <dbReference type="Pfam" id="PF01047"/>
    </source>
</evidence>
<dbReference type="InterPro" id="IPR043129">
    <property type="entry name" value="ATPase_NBD"/>
</dbReference>
<organism evidence="3">
    <name type="scientific">marine sediment metagenome</name>
    <dbReference type="NCBI Taxonomy" id="412755"/>
    <lineage>
        <taxon>unclassified sequences</taxon>
        <taxon>metagenomes</taxon>
        <taxon>ecological metagenomes</taxon>
    </lineage>
</organism>
<sequence>MKRTGDLKLIQELNRFIILDTIRHYGPISRSEIAKRNNISPTTVTSAIRRLLRDGLVYEDGVGASNGGRKPILVRFSPDSRFLIGVSISNSAIKIAEMNLAAEVCRKKVFPVRALTGQSMIAYVLKSIDQFLSEYSSLTKCIGISIISPGIVDAVQGVIRYNSKLRLKDIPFKEIVERRFKLKAWLENDANAIVLAEKRFGKYKKFKNLIYITIGDGVGAGIVINGSIFRGRNGGAGEFGHTSIDRNGIYCDCGNRGCLEHYINWPAIYSKILSFIDQGRNTMILELAKGDKNLVTPAIFRYALKKNDQLAKEITKDIAIYLATGIVNLINLFNPDIIILGGKVAYDNGFLLSQVNKLVHQKALSILVDKLKISPTSLGNDFRSIAAAAIPLQEMFHFSLKSKLKGNECVFKVLKAVK</sequence>
<dbReference type="InterPro" id="IPR000600">
    <property type="entry name" value="ROK"/>
</dbReference>
<dbReference type="InterPro" id="IPR049874">
    <property type="entry name" value="ROK_cs"/>
</dbReference>
<dbReference type="EMBL" id="BART01000076">
    <property type="protein sequence ID" value="GAG63534.1"/>
    <property type="molecule type" value="Genomic_DNA"/>
</dbReference>
<accession>X0Z3G5</accession>
<reference evidence="3" key="1">
    <citation type="journal article" date="2014" name="Front. Microbiol.">
        <title>High frequency of phylogenetically diverse reductive dehalogenase-homologous genes in deep subseafloor sedimentary metagenomes.</title>
        <authorList>
            <person name="Kawai M."/>
            <person name="Futagami T."/>
            <person name="Toyoda A."/>
            <person name="Takaki Y."/>
            <person name="Nishi S."/>
            <person name="Hori S."/>
            <person name="Arai W."/>
            <person name="Tsubouchi T."/>
            <person name="Morono Y."/>
            <person name="Uchiyama I."/>
            <person name="Ito T."/>
            <person name="Fujiyama A."/>
            <person name="Inagaki F."/>
            <person name="Takami H."/>
        </authorList>
    </citation>
    <scope>NUCLEOTIDE SEQUENCE</scope>
    <source>
        <strain evidence="3">Expedition CK06-06</strain>
    </source>
</reference>
<dbReference type="InterPro" id="IPR036388">
    <property type="entry name" value="WH-like_DNA-bd_sf"/>
</dbReference>
<dbReference type="Pfam" id="PF01047">
    <property type="entry name" value="MarR"/>
    <property type="match status" value="1"/>
</dbReference>
<dbReference type="InterPro" id="IPR036390">
    <property type="entry name" value="WH_DNA-bd_sf"/>
</dbReference>
<dbReference type="CDD" id="cd00090">
    <property type="entry name" value="HTH_ARSR"/>
    <property type="match status" value="1"/>
</dbReference>